<dbReference type="EMBL" id="LGAP01000018">
    <property type="protein sequence ID" value="KOF15531.1"/>
    <property type="molecule type" value="Genomic_DNA"/>
</dbReference>
<evidence type="ECO:0000256" key="1">
    <source>
        <dbReference type="SAM" id="Coils"/>
    </source>
</evidence>
<dbReference type="AlphaFoldDB" id="A0A0L8BLJ1"/>
<keyword evidence="2" id="KW-0812">Transmembrane</keyword>
<dbReference type="PATRIC" id="fig|106592.7.peg.2349"/>
<sequence length="192" mass="20532">MTHISNVEVDIKPDAVLRRNEHAAKEPSRSRSTPIIALALMLLPLNTGILLYTAKNAADVRESRESLSALKRSIDGLKQQISKQAANIANGAKADDMAAVRKTVEELQKDVADLGDRMNPSMFASSGSMIISAPGKEVTQRLAPSSYSVSAPENAVDDVLAAADPQGGSIANLPRYERSVSADGKLVLRKVR</sequence>
<comment type="caution">
    <text evidence="3">The sequence shown here is derived from an EMBL/GenBank/DDBJ whole genome shotgun (WGS) entry which is preliminary data.</text>
</comment>
<keyword evidence="2" id="KW-0472">Membrane</keyword>
<evidence type="ECO:0000256" key="2">
    <source>
        <dbReference type="SAM" id="Phobius"/>
    </source>
</evidence>
<keyword evidence="2" id="KW-1133">Transmembrane helix</keyword>
<evidence type="ECO:0000313" key="3">
    <source>
        <dbReference type="EMBL" id="KOF15531.1"/>
    </source>
</evidence>
<dbReference type="RefSeq" id="WP_053251028.1">
    <property type="nucleotide sequence ID" value="NZ_LGAP01000018.1"/>
</dbReference>
<organism evidence="3 4">
    <name type="scientific">Ensifer adhaerens</name>
    <name type="common">Sinorhizobium morelense</name>
    <dbReference type="NCBI Taxonomy" id="106592"/>
    <lineage>
        <taxon>Bacteria</taxon>
        <taxon>Pseudomonadati</taxon>
        <taxon>Pseudomonadota</taxon>
        <taxon>Alphaproteobacteria</taxon>
        <taxon>Hyphomicrobiales</taxon>
        <taxon>Rhizobiaceae</taxon>
        <taxon>Sinorhizobium/Ensifer group</taxon>
        <taxon>Ensifer</taxon>
    </lineage>
</organism>
<feature type="coiled-coil region" evidence="1">
    <location>
        <begin position="60"/>
        <end position="117"/>
    </location>
</feature>
<dbReference type="Proteomes" id="UP000037425">
    <property type="component" value="Unassembled WGS sequence"/>
</dbReference>
<protein>
    <submittedName>
        <fullName evidence="3">Uncharacterized protein</fullName>
    </submittedName>
</protein>
<gene>
    <name evidence="3" type="ORF">AC244_22425</name>
</gene>
<dbReference type="OrthoDB" id="8277703at2"/>
<proteinExistence type="predicted"/>
<evidence type="ECO:0000313" key="4">
    <source>
        <dbReference type="Proteomes" id="UP000037425"/>
    </source>
</evidence>
<reference evidence="4" key="1">
    <citation type="submission" date="2015-07" db="EMBL/GenBank/DDBJ databases">
        <title>Whole genome sequence of an Ensifer adhaerens strain isolated from a cave pool in the Wind Cave National Park.</title>
        <authorList>
            <person name="Eng W.W.H."/>
            <person name="Gan H.M."/>
            <person name="Barton H.A."/>
            <person name="Savka M.A."/>
        </authorList>
    </citation>
    <scope>NUCLEOTIDE SEQUENCE [LARGE SCALE GENOMIC DNA]</scope>
    <source>
        <strain evidence="4">SD006</strain>
    </source>
</reference>
<accession>A0A0L8BLJ1</accession>
<name>A0A0L8BLJ1_ENSAD</name>
<keyword evidence="1" id="KW-0175">Coiled coil</keyword>
<feature type="transmembrane region" description="Helical" evidence="2">
    <location>
        <begin position="35"/>
        <end position="54"/>
    </location>
</feature>